<name>A0A5P8E781_9BACT</name>
<dbReference type="EMBL" id="CP033459">
    <property type="protein sequence ID" value="QFQ12823.1"/>
    <property type="molecule type" value="Genomic_DNA"/>
</dbReference>
<dbReference type="KEGG" id="alq:C7Y71_007215"/>
<proteinExistence type="predicted"/>
<dbReference type="InterPro" id="IPR026881">
    <property type="entry name" value="WYL_dom"/>
</dbReference>
<gene>
    <name evidence="3" type="ORF">C7Y71_007215</name>
</gene>
<accession>A0A5P8E781</accession>
<reference evidence="3 4" key="1">
    <citation type="submission" date="2018-11" db="EMBL/GenBank/DDBJ databases">
        <authorList>
            <person name="Na S.W."/>
            <person name="Baik M."/>
        </authorList>
    </citation>
    <scope>NUCLEOTIDE SEQUENCE [LARGE SCALE GENOMIC DNA]</scope>
    <source>
        <strain evidence="3 4">E39</strain>
    </source>
</reference>
<evidence type="ECO:0000313" key="4">
    <source>
        <dbReference type="Proteomes" id="UP000249375"/>
    </source>
</evidence>
<feature type="domain" description="WCX" evidence="2">
    <location>
        <begin position="230"/>
        <end position="306"/>
    </location>
</feature>
<dbReference type="AlphaFoldDB" id="A0A5P8E781"/>
<evidence type="ECO:0000259" key="1">
    <source>
        <dbReference type="Pfam" id="PF13280"/>
    </source>
</evidence>
<dbReference type="OrthoDB" id="43316at2"/>
<dbReference type="Proteomes" id="UP000249375">
    <property type="component" value="Chromosome"/>
</dbReference>
<organism evidence="3 4">
    <name type="scientific">Pseudoprevotella muciniphila</name>
    <dbReference type="NCBI Taxonomy" id="2133944"/>
    <lineage>
        <taxon>Bacteria</taxon>
        <taxon>Pseudomonadati</taxon>
        <taxon>Bacteroidota</taxon>
        <taxon>Bacteroidia</taxon>
        <taxon>Bacteroidales</taxon>
        <taxon>Prevotellaceae</taxon>
        <taxon>Pseudoprevotella</taxon>
    </lineage>
</organism>
<dbReference type="Pfam" id="PF13280">
    <property type="entry name" value="WYL"/>
    <property type="match status" value="1"/>
</dbReference>
<protein>
    <submittedName>
        <fullName evidence="3">WYL domain-containing protein</fullName>
    </submittedName>
</protein>
<dbReference type="Pfam" id="PF25583">
    <property type="entry name" value="WCX"/>
    <property type="match status" value="1"/>
</dbReference>
<feature type="domain" description="WYL" evidence="1">
    <location>
        <begin position="125"/>
        <end position="197"/>
    </location>
</feature>
<dbReference type="PANTHER" id="PTHR34580">
    <property type="match status" value="1"/>
</dbReference>
<dbReference type="PANTHER" id="PTHR34580:SF9">
    <property type="entry name" value="SLL5097 PROTEIN"/>
    <property type="match status" value="1"/>
</dbReference>
<dbReference type="InterPro" id="IPR057727">
    <property type="entry name" value="WCX_dom"/>
</dbReference>
<keyword evidence="4" id="KW-1185">Reference proteome</keyword>
<dbReference type="InterPro" id="IPR051534">
    <property type="entry name" value="CBASS_pafABC_assoc_protein"/>
</dbReference>
<dbReference type="PROSITE" id="PS52050">
    <property type="entry name" value="WYL"/>
    <property type="match status" value="1"/>
</dbReference>
<sequence length="313" mass="37374">MASKERGPNLIRKYVWVLETICRAKEKGITFNELNEKWMEDDISGGVDLPKRTFNNWRVVISDIFNIDIECNPSEYRYYIRQKAEFSRNGLRSWLYNTISVSNALLNSQKIKDRILLEYVPSGQEHLYTIIEAMKENRVLSITYYSYSKDEEYSFDVQPYCVKLFRQRWYLVALSTYTYYKEKGPRLYALDRIKSLQTTEETFEMPEDWSAEDYFYGCFGIIAEQSVKMETVKLKVKASQANYIRDLKMHESQKETERNDEYSIFEYYLRPQYDFIQELLWHGEGMEVLEPLTLREQIIGKIEAMLNNYKSTV</sequence>
<evidence type="ECO:0000259" key="2">
    <source>
        <dbReference type="Pfam" id="PF25583"/>
    </source>
</evidence>
<evidence type="ECO:0000313" key="3">
    <source>
        <dbReference type="EMBL" id="QFQ12823.1"/>
    </source>
</evidence>
<dbReference type="RefSeq" id="WP_111898287.1">
    <property type="nucleotide sequence ID" value="NZ_CP033459.1"/>
</dbReference>